<dbReference type="SUPFAM" id="SSF55874">
    <property type="entry name" value="ATPase domain of HSP90 chaperone/DNA topoisomerase II/histidine kinase"/>
    <property type="match status" value="1"/>
</dbReference>
<sequence length="280" mass="29131">MSPARDRPVTPPARRPRRAAALTRRRSSLLDAWATPRRRPTALPDVPDEATALLAEAEQRLRAVRECLHDARSLVAGVRAASSMTRHPAFGDDPARRAAVEQAVDRELARLERMLQLPDRAPAPGAVALDDVIGFLVGTHRQRGLAVSWTATGTGPVTVDADALAVIVGNLLDNALAHAAGAPCRVSAHLGDQLTVTVADDGPGLGDTGAVFSPGVHRTGSPGEGLGLGIARAMARAHGGELVAESSRAGATFTLTLPLGAVHLLPTTLSVDPARLRLVG</sequence>
<dbReference type="InterPro" id="IPR036890">
    <property type="entry name" value="HATPase_C_sf"/>
</dbReference>
<dbReference type="PROSITE" id="PS50109">
    <property type="entry name" value="HIS_KIN"/>
    <property type="match status" value="1"/>
</dbReference>
<dbReference type="EMBL" id="JAAGWK010000012">
    <property type="protein sequence ID" value="NEL54461.1"/>
    <property type="molecule type" value="Genomic_DNA"/>
</dbReference>
<dbReference type="InterPro" id="IPR003594">
    <property type="entry name" value="HATPase_dom"/>
</dbReference>
<evidence type="ECO:0000256" key="8">
    <source>
        <dbReference type="SAM" id="MobiDB-lite"/>
    </source>
</evidence>
<dbReference type="RefSeq" id="WP_163638808.1">
    <property type="nucleotide sequence ID" value="NZ_JAAGWK010000012.1"/>
</dbReference>
<dbReference type="PANTHER" id="PTHR44936:SF10">
    <property type="entry name" value="SENSOR PROTEIN RSTB"/>
    <property type="match status" value="1"/>
</dbReference>
<feature type="domain" description="Histidine kinase" evidence="9">
    <location>
        <begin position="66"/>
        <end position="261"/>
    </location>
</feature>
<gene>
    <name evidence="10" type="ORF">G1H19_10660</name>
</gene>
<feature type="region of interest" description="Disordered" evidence="8">
    <location>
        <begin position="1"/>
        <end position="25"/>
    </location>
</feature>
<keyword evidence="7" id="KW-0902">Two-component regulatory system</keyword>
<dbReference type="GO" id="GO:0000160">
    <property type="term" value="P:phosphorelay signal transduction system"/>
    <property type="evidence" value="ECO:0007669"/>
    <property type="project" value="UniProtKB-KW"/>
</dbReference>
<evidence type="ECO:0000256" key="7">
    <source>
        <dbReference type="ARBA" id="ARBA00023012"/>
    </source>
</evidence>
<keyword evidence="6" id="KW-0067">ATP-binding</keyword>
<dbReference type="SMART" id="SM00387">
    <property type="entry name" value="HATPase_c"/>
    <property type="match status" value="1"/>
</dbReference>
<evidence type="ECO:0000259" key="9">
    <source>
        <dbReference type="PROSITE" id="PS50109"/>
    </source>
</evidence>
<evidence type="ECO:0000256" key="5">
    <source>
        <dbReference type="ARBA" id="ARBA00022777"/>
    </source>
</evidence>
<dbReference type="AlphaFoldDB" id="A0A7K3WD95"/>
<reference evidence="10 11" key="1">
    <citation type="submission" date="2020-02" db="EMBL/GenBank/DDBJ databases">
        <title>The whole genome sequence of CPCC 205119.</title>
        <authorList>
            <person name="Jiang Z."/>
        </authorList>
    </citation>
    <scope>NUCLEOTIDE SEQUENCE [LARGE SCALE GENOMIC DNA]</scope>
    <source>
        <strain evidence="10 11">CPCC 205119</strain>
    </source>
</reference>
<dbReference type="GO" id="GO:0004673">
    <property type="term" value="F:protein histidine kinase activity"/>
    <property type="evidence" value="ECO:0007669"/>
    <property type="project" value="UniProtKB-EC"/>
</dbReference>
<dbReference type="Gene3D" id="3.30.565.10">
    <property type="entry name" value="Histidine kinase-like ATPase, C-terminal domain"/>
    <property type="match status" value="1"/>
</dbReference>
<protein>
    <recommendedName>
        <fullName evidence="2">histidine kinase</fullName>
        <ecNumber evidence="2">2.7.13.3</ecNumber>
    </recommendedName>
</protein>
<evidence type="ECO:0000256" key="2">
    <source>
        <dbReference type="ARBA" id="ARBA00012438"/>
    </source>
</evidence>
<evidence type="ECO:0000256" key="6">
    <source>
        <dbReference type="ARBA" id="ARBA00022840"/>
    </source>
</evidence>
<evidence type="ECO:0000256" key="3">
    <source>
        <dbReference type="ARBA" id="ARBA00022679"/>
    </source>
</evidence>
<dbReference type="EC" id="2.7.13.3" evidence="2"/>
<comment type="caution">
    <text evidence="10">The sequence shown here is derived from an EMBL/GenBank/DDBJ whole genome shotgun (WGS) entry which is preliminary data.</text>
</comment>
<dbReference type="InterPro" id="IPR004358">
    <property type="entry name" value="Sig_transdc_His_kin-like_C"/>
</dbReference>
<dbReference type="Proteomes" id="UP000470470">
    <property type="component" value="Unassembled WGS sequence"/>
</dbReference>
<dbReference type="Pfam" id="PF02518">
    <property type="entry name" value="HATPase_c"/>
    <property type="match status" value="1"/>
</dbReference>
<dbReference type="CDD" id="cd00075">
    <property type="entry name" value="HATPase"/>
    <property type="match status" value="1"/>
</dbReference>
<keyword evidence="3" id="KW-0808">Transferase</keyword>
<proteinExistence type="predicted"/>
<dbReference type="GO" id="GO:0005524">
    <property type="term" value="F:ATP binding"/>
    <property type="evidence" value="ECO:0007669"/>
    <property type="project" value="UniProtKB-KW"/>
</dbReference>
<keyword evidence="5 10" id="KW-0418">Kinase</keyword>
<dbReference type="InterPro" id="IPR005467">
    <property type="entry name" value="His_kinase_dom"/>
</dbReference>
<keyword evidence="4" id="KW-0547">Nucleotide-binding</keyword>
<evidence type="ECO:0000256" key="4">
    <source>
        <dbReference type="ARBA" id="ARBA00022741"/>
    </source>
</evidence>
<comment type="catalytic activity">
    <reaction evidence="1">
        <text>ATP + protein L-histidine = ADP + protein N-phospho-L-histidine.</text>
        <dbReference type="EC" id="2.7.13.3"/>
    </reaction>
</comment>
<organism evidence="10 11">
    <name type="scientific">Goekera deserti</name>
    <dbReference type="NCBI Taxonomy" id="2497753"/>
    <lineage>
        <taxon>Bacteria</taxon>
        <taxon>Bacillati</taxon>
        <taxon>Actinomycetota</taxon>
        <taxon>Actinomycetes</taxon>
        <taxon>Geodermatophilales</taxon>
        <taxon>Geodermatophilaceae</taxon>
        <taxon>Goekera</taxon>
    </lineage>
</organism>
<evidence type="ECO:0000256" key="1">
    <source>
        <dbReference type="ARBA" id="ARBA00000085"/>
    </source>
</evidence>
<accession>A0A7K3WD95</accession>
<name>A0A7K3WD95_9ACTN</name>
<evidence type="ECO:0000313" key="10">
    <source>
        <dbReference type="EMBL" id="NEL54461.1"/>
    </source>
</evidence>
<evidence type="ECO:0000313" key="11">
    <source>
        <dbReference type="Proteomes" id="UP000470470"/>
    </source>
</evidence>
<feature type="compositionally biased region" description="Basic residues" evidence="8">
    <location>
        <begin position="14"/>
        <end position="25"/>
    </location>
</feature>
<dbReference type="PRINTS" id="PR00344">
    <property type="entry name" value="BCTRLSENSOR"/>
</dbReference>
<keyword evidence="11" id="KW-1185">Reference proteome</keyword>
<dbReference type="PANTHER" id="PTHR44936">
    <property type="entry name" value="SENSOR PROTEIN CREC"/>
    <property type="match status" value="1"/>
</dbReference>
<dbReference type="InterPro" id="IPR050980">
    <property type="entry name" value="2C_sensor_his_kinase"/>
</dbReference>